<keyword evidence="5" id="KW-1185">Reference proteome</keyword>
<name>A0A1H0PXL7_9ACTN</name>
<protein>
    <submittedName>
        <fullName evidence="4">NADPH:quinone reductase</fullName>
    </submittedName>
</protein>
<sequence length="324" mass="33662">MKAIVMETFGGPEVLRLAEAANPVPADDEVLVEVRFAGVNFMDVGTRTDRGGNGTLPCVPGVEGMGVVRRLEADVTGLEAGRRVAWYLNYGSYAELIALPASALIPVPEEIEDEVAAALPMQGLTAHHLATASYPVEPGDVCVVHAAAGGVGLLLTQIAKLRGGRVIGVVSTEAKAQLARRAGADDVIVGSARPLSGRVRELTNGRGADVVFDGVGAATFQESLASLRPHGTLVSFGQAGGSVPPISLESLPDSVLVTYSMVMHHVPDRAALLAHTGELFDWVASGKLKVSIGEIHPLAAAEAAHRAIEGRGTTGKVLLRVRQA</sequence>
<evidence type="ECO:0000259" key="3">
    <source>
        <dbReference type="SMART" id="SM00829"/>
    </source>
</evidence>
<dbReference type="InterPro" id="IPR047618">
    <property type="entry name" value="QOR-like"/>
</dbReference>
<dbReference type="Pfam" id="PF00107">
    <property type="entry name" value="ADH_zinc_N"/>
    <property type="match status" value="1"/>
</dbReference>
<dbReference type="GO" id="GO:0070402">
    <property type="term" value="F:NADPH binding"/>
    <property type="evidence" value="ECO:0007669"/>
    <property type="project" value="TreeGrafter"/>
</dbReference>
<dbReference type="PANTHER" id="PTHR48106">
    <property type="entry name" value="QUINONE OXIDOREDUCTASE PIG3-RELATED"/>
    <property type="match status" value="1"/>
</dbReference>
<dbReference type="InterPro" id="IPR020843">
    <property type="entry name" value="ER"/>
</dbReference>
<keyword evidence="1" id="KW-0521">NADP</keyword>
<dbReference type="Proteomes" id="UP000199341">
    <property type="component" value="Unassembled WGS sequence"/>
</dbReference>
<dbReference type="Gene3D" id="3.40.50.720">
    <property type="entry name" value="NAD(P)-binding Rossmann-like Domain"/>
    <property type="match status" value="1"/>
</dbReference>
<dbReference type="OrthoDB" id="9805883at2"/>
<gene>
    <name evidence="4" type="ORF">SAMN05216259_11748</name>
</gene>
<dbReference type="Gene3D" id="3.90.180.10">
    <property type="entry name" value="Medium-chain alcohol dehydrogenases, catalytic domain"/>
    <property type="match status" value="1"/>
</dbReference>
<dbReference type="RefSeq" id="WP_093787659.1">
    <property type="nucleotide sequence ID" value="NZ_FNIE01000017.1"/>
</dbReference>
<feature type="domain" description="Enoyl reductase (ER)" evidence="3">
    <location>
        <begin position="10"/>
        <end position="319"/>
    </location>
</feature>
<reference evidence="4 5" key="1">
    <citation type="submission" date="2016-10" db="EMBL/GenBank/DDBJ databases">
        <authorList>
            <person name="de Groot N.N."/>
        </authorList>
    </citation>
    <scope>NUCLEOTIDE SEQUENCE [LARGE SCALE GENOMIC DNA]</scope>
    <source>
        <strain evidence="4 5">CGMCC 4.2022</strain>
    </source>
</reference>
<dbReference type="AlphaFoldDB" id="A0A1H0PXL7"/>
<dbReference type="InterPro" id="IPR013149">
    <property type="entry name" value="ADH-like_C"/>
</dbReference>
<organism evidence="4 5">
    <name type="scientific">Actinacidiphila guanduensis</name>
    <dbReference type="NCBI Taxonomy" id="310781"/>
    <lineage>
        <taxon>Bacteria</taxon>
        <taxon>Bacillati</taxon>
        <taxon>Actinomycetota</taxon>
        <taxon>Actinomycetes</taxon>
        <taxon>Kitasatosporales</taxon>
        <taxon>Streptomycetaceae</taxon>
        <taxon>Actinacidiphila</taxon>
    </lineage>
</organism>
<accession>A0A1H0PXL7</accession>
<dbReference type="InterPro" id="IPR013154">
    <property type="entry name" value="ADH-like_N"/>
</dbReference>
<dbReference type="GO" id="GO:0003960">
    <property type="term" value="F:quinone reductase (NADPH) activity"/>
    <property type="evidence" value="ECO:0007669"/>
    <property type="project" value="InterPro"/>
</dbReference>
<dbReference type="SUPFAM" id="SSF51735">
    <property type="entry name" value="NAD(P)-binding Rossmann-fold domains"/>
    <property type="match status" value="1"/>
</dbReference>
<proteinExistence type="predicted"/>
<evidence type="ECO:0000256" key="2">
    <source>
        <dbReference type="ARBA" id="ARBA00023002"/>
    </source>
</evidence>
<dbReference type="PANTHER" id="PTHR48106:SF13">
    <property type="entry name" value="QUINONE OXIDOREDUCTASE-RELATED"/>
    <property type="match status" value="1"/>
</dbReference>
<dbReference type="GO" id="GO:0035925">
    <property type="term" value="F:mRNA 3'-UTR AU-rich region binding"/>
    <property type="evidence" value="ECO:0007669"/>
    <property type="project" value="TreeGrafter"/>
</dbReference>
<dbReference type="GO" id="GO:0005829">
    <property type="term" value="C:cytosol"/>
    <property type="evidence" value="ECO:0007669"/>
    <property type="project" value="TreeGrafter"/>
</dbReference>
<dbReference type="EMBL" id="FNIE01000017">
    <property type="protein sequence ID" value="SDP09823.1"/>
    <property type="molecule type" value="Genomic_DNA"/>
</dbReference>
<evidence type="ECO:0000256" key="1">
    <source>
        <dbReference type="ARBA" id="ARBA00022857"/>
    </source>
</evidence>
<dbReference type="Pfam" id="PF08240">
    <property type="entry name" value="ADH_N"/>
    <property type="match status" value="1"/>
</dbReference>
<dbReference type="InterPro" id="IPR036291">
    <property type="entry name" value="NAD(P)-bd_dom_sf"/>
</dbReference>
<dbReference type="SMART" id="SM00829">
    <property type="entry name" value="PKS_ER"/>
    <property type="match status" value="1"/>
</dbReference>
<dbReference type="SUPFAM" id="SSF50129">
    <property type="entry name" value="GroES-like"/>
    <property type="match status" value="1"/>
</dbReference>
<keyword evidence="2" id="KW-0560">Oxidoreductase</keyword>
<evidence type="ECO:0000313" key="4">
    <source>
        <dbReference type="EMBL" id="SDP09823.1"/>
    </source>
</evidence>
<dbReference type="STRING" id="310781.SAMN05216259_11748"/>
<evidence type="ECO:0000313" key="5">
    <source>
        <dbReference type="Proteomes" id="UP000199341"/>
    </source>
</evidence>
<dbReference type="InterPro" id="IPR011032">
    <property type="entry name" value="GroES-like_sf"/>
</dbReference>
<dbReference type="CDD" id="cd05286">
    <property type="entry name" value="QOR2"/>
    <property type="match status" value="1"/>
</dbReference>